<dbReference type="Proteomes" id="UP000192761">
    <property type="component" value="Unassembled WGS sequence"/>
</dbReference>
<dbReference type="GO" id="GO:0030288">
    <property type="term" value="C:outer membrane-bounded periplasmic space"/>
    <property type="evidence" value="ECO:0007669"/>
    <property type="project" value="TreeGrafter"/>
</dbReference>
<organism evidence="7 8">
    <name type="scientific">Andreprevotia lacus DSM 23236</name>
    <dbReference type="NCBI Taxonomy" id="1121001"/>
    <lineage>
        <taxon>Bacteria</taxon>
        <taxon>Pseudomonadati</taxon>
        <taxon>Pseudomonadota</taxon>
        <taxon>Betaproteobacteria</taxon>
        <taxon>Neisseriales</taxon>
        <taxon>Chitinibacteraceae</taxon>
        <taxon>Andreprevotia</taxon>
    </lineage>
</organism>
<keyword evidence="3 6" id="KW-0732">Signal</keyword>
<evidence type="ECO:0000256" key="2">
    <source>
        <dbReference type="ARBA" id="ARBA00008441"/>
    </source>
</evidence>
<evidence type="ECO:0000313" key="7">
    <source>
        <dbReference type="EMBL" id="SMC20611.1"/>
    </source>
</evidence>
<reference evidence="7 8" key="1">
    <citation type="submission" date="2017-04" db="EMBL/GenBank/DDBJ databases">
        <authorList>
            <person name="Afonso C.L."/>
            <person name="Miller P.J."/>
            <person name="Scott M.A."/>
            <person name="Spackman E."/>
            <person name="Goraichik I."/>
            <person name="Dimitrov K.M."/>
            <person name="Suarez D.L."/>
            <person name="Swayne D.E."/>
        </authorList>
    </citation>
    <scope>NUCLEOTIDE SEQUENCE [LARGE SCALE GENOMIC DNA]</scope>
    <source>
        <strain evidence="7 8">DSM 23236</strain>
    </source>
</reference>
<evidence type="ECO:0000256" key="3">
    <source>
        <dbReference type="ARBA" id="ARBA00022729"/>
    </source>
</evidence>
<proteinExistence type="inferred from homology"/>
<evidence type="ECO:0000313" key="8">
    <source>
        <dbReference type="Proteomes" id="UP000192761"/>
    </source>
</evidence>
<evidence type="ECO:0000256" key="5">
    <source>
        <dbReference type="SAM" id="MobiDB-lite"/>
    </source>
</evidence>
<dbReference type="CDD" id="cd09916">
    <property type="entry name" value="CpxP_like"/>
    <property type="match status" value="1"/>
</dbReference>
<comment type="subcellular location">
    <subcellularLocation>
        <location evidence="1">Periplasm</location>
    </subcellularLocation>
</comment>
<dbReference type="Pfam" id="PF07813">
    <property type="entry name" value="LTXXQ"/>
    <property type="match status" value="1"/>
</dbReference>
<dbReference type="InterPro" id="IPR052211">
    <property type="entry name" value="Cpx_auxiliary_protein"/>
</dbReference>
<dbReference type="STRING" id="1121001.SAMN02745857_01031"/>
<dbReference type="PANTHER" id="PTHR38102">
    <property type="entry name" value="PERIPLASMIC CHAPERONE SPY"/>
    <property type="match status" value="1"/>
</dbReference>
<evidence type="ECO:0000256" key="6">
    <source>
        <dbReference type="SAM" id="SignalP"/>
    </source>
</evidence>
<keyword evidence="8" id="KW-1185">Reference proteome</keyword>
<dbReference type="RefSeq" id="WP_176216785.1">
    <property type="nucleotide sequence ID" value="NZ_FWXD01000004.1"/>
</dbReference>
<dbReference type="AlphaFoldDB" id="A0A1W1XAQ8"/>
<feature type="region of interest" description="Disordered" evidence="5">
    <location>
        <begin position="139"/>
        <end position="166"/>
    </location>
</feature>
<dbReference type="GO" id="GO:0051082">
    <property type="term" value="F:unfolded protein binding"/>
    <property type="evidence" value="ECO:0007669"/>
    <property type="project" value="TreeGrafter"/>
</dbReference>
<dbReference type="Gene3D" id="1.20.120.1490">
    <property type="match status" value="1"/>
</dbReference>
<comment type="similarity">
    <text evidence="2">Belongs to the CpxP/Spy family.</text>
</comment>
<keyword evidence="4" id="KW-0574">Periplasm</keyword>
<evidence type="ECO:0000256" key="1">
    <source>
        <dbReference type="ARBA" id="ARBA00004418"/>
    </source>
</evidence>
<name>A0A1W1XAQ8_9NEIS</name>
<dbReference type="EMBL" id="FWXD01000004">
    <property type="protein sequence ID" value="SMC20611.1"/>
    <property type="molecule type" value="Genomic_DNA"/>
</dbReference>
<dbReference type="InterPro" id="IPR012899">
    <property type="entry name" value="LTXXQ"/>
</dbReference>
<sequence length="166" mass="17806">MNTLHRFGLAALSAALLGGAAYSLAASDNAPPPRGPGFEHSAHGPMLPLRELNLTDAQKQQLEQFREAQKPGMEAARKALHDAHDALRTFTDSGNTDQTKLRALADAEGKAVADMAVLHAGFKQKLLSVLTPDQQQKLQQLAAEHKEHGPRGHFRHGKDASAPASK</sequence>
<evidence type="ECO:0000256" key="4">
    <source>
        <dbReference type="ARBA" id="ARBA00022764"/>
    </source>
</evidence>
<dbReference type="PANTHER" id="PTHR38102:SF1">
    <property type="entry name" value="PERIPLASMIC CHAPERONE SPY"/>
    <property type="match status" value="1"/>
</dbReference>
<accession>A0A1W1XAQ8</accession>
<feature type="signal peptide" evidence="6">
    <location>
        <begin position="1"/>
        <end position="25"/>
    </location>
</feature>
<protein>
    <submittedName>
        <fullName evidence="7">Protein refolding chaperone Spy/CpxP family</fullName>
    </submittedName>
</protein>
<feature type="chain" id="PRO_5012529096" evidence="6">
    <location>
        <begin position="26"/>
        <end position="166"/>
    </location>
</feature>
<gene>
    <name evidence="7" type="ORF">SAMN02745857_01031</name>
</gene>